<dbReference type="RefSeq" id="WP_055100867.1">
    <property type="nucleotide sequence ID" value="NZ_CP012331.1"/>
</dbReference>
<evidence type="ECO:0000256" key="6">
    <source>
        <dbReference type="ARBA" id="ARBA00022840"/>
    </source>
</evidence>
<comment type="subunit">
    <text evidence="2 11">Heterotrimer of A, B and C subunits.</text>
</comment>
<comment type="catalytic activity">
    <reaction evidence="10 11">
        <text>L-glutamyl-tRNA(Gln) + L-glutamine + ATP + H2O = L-glutaminyl-tRNA(Gln) + L-glutamate + ADP + phosphate + H(+)</text>
        <dbReference type="Rhea" id="RHEA:17521"/>
        <dbReference type="Rhea" id="RHEA-COMP:9681"/>
        <dbReference type="Rhea" id="RHEA-COMP:9684"/>
        <dbReference type="ChEBI" id="CHEBI:15377"/>
        <dbReference type="ChEBI" id="CHEBI:15378"/>
        <dbReference type="ChEBI" id="CHEBI:29985"/>
        <dbReference type="ChEBI" id="CHEBI:30616"/>
        <dbReference type="ChEBI" id="CHEBI:43474"/>
        <dbReference type="ChEBI" id="CHEBI:58359"/>
        <dbReference type="ChEBI" id="CHEBI:78520"/>
        <dbReference type="ChEBI" id="CHEBI:78521"/>
        <dbReference type="ChEBI" id="CHEBI:456216"/>
    </reaction>
</comment>
<evidence type="ECO:0000256" key="7">
    <source>
        <dbReference type="ARBA" id="ARBA00022917"/>
    </source>
</evidence>
<evidence type="ECO:0000256" key="9">
    <source>
        <dbReference type="ARBA" id="ARBA00047380"/>
    </source>
</evidence>
<comment type="caution">
    <text evidence="13">The sequence shown here is derived from an EMBL/GenBank/DDBJ whole genome shotgun (WGS) entry which is preliminary data.</text>
</comment>
<dbReference type="GO" id="GO:0005524">
    <property type="term" value="F:ATP binding"/>
    <property type="evidence" value="ECO:0007669"/>
    <property type="project" value="UniProtKB-KW"/>
</dbReference>
<keyword evidence="6 11" id="KW-0067">ATP-binding</keyword>
<dbReference type="NCBIfam" id="NF004015">
    <property type="entry name" value="PRK05477.1-5"/>
    <property type="match status" value="1"/>
</dbReference>
<dbReference type="InterPro" id="IPR017959">
    <property type="entry name" value="Asn/Gln-tRNA_amidoTrfase_suB/E"/>
</dbReference>
<evidence type="ECO:0000313" key="13">
    <source>
        <dbReference type="EMBL" id="MCE7510089.1"/>
    </source>
</evidence>
<dbReference type="PANTHER" id="PTHR11659">
    <property type="entry name" value="GLUTAMYL-TRNA GLN AMIDOTRANSFERASE SUBUNIT B MITOCHONDRIAL AND PROKARYOTIC PET112-RELATED"/>
    <property type="match status" value="1"/>
</dbReference>
<dbReference type="Pfam" id="PF02637">
    <property type="entry name" value="GatB_Yqey"/>
    <property type="match status" value="1"/>
</dbReference>
<dbReference type="InterPro" id="IPR023168">
    <property type="entry name" value="GatB_Yqey_C_2"/>
</dbReference>
<dbReference type="KEGG" id="axe:P40_16910"/>
<accession>A0A9Q3ZGY4</accession>
<evidence type="ECO:0000256" key="3">
    <source>
        <dbReference type="ARBA" id="ARBA00016923"/>
    </source>
</evidence>
<evidence type="ECO:0000256" key="4">
    <source>
        <dbReference type="ARBA" id="ARBA00022598"/>
    </source>
</evidence>
<keyword evidence="14" id="KW-1185">Reference proteome</keyword>
<dbReference type="InterPro" id="IPR003789">
    <property type="entry name" value="Asn/Gln_tRNA_amidoTrase-B-like"/>
</dbReference>
<proteinExistence type="inferred from homology"/>
<evidence type="ECO:0000256" key="10">
    <source>
        <dbReference type="ARBA" id="ARBA00047913"/>
    </source>
</evidence>
<organism evidence="13 14">
    <name type="scientific">Alloalcanivorax xenomutans</name>
    <dbReference type="NCBI Taxonomy" id="1094342"/>
    <lineage>
        <taxon>Bacteria</taxon>
        <taxon>Pseudomonadati</taxon>
        <taxon>Pseudomonadota</taxon>
        <taxon>Gammaproteobacteria</taxon>
        <taxon>Oceanospirillales</taxon>
        <taxon>Alcanivoracaceae</taxon>
        <taxon>Alloalcanivorax</taxon>
    </lineage>
</organism>
<keyword evidence="7 11" id="KW-0648">Protein biosynthesis</keyword>
<dbReference type="SUPFAM" id="SSF55931">
    <property type="entry name" value="Glutamine synthetase/guanido kinase"/>
    <property type="match status" value="1"/>
</dbReference>
<dbReference type="FunFam" id="1.10.150.380:FF:000001">
    <property type="entry name" value="Aspartyl/glutamyl-tRNA(Asn/Gln) amidotransferase subunit B"/>
    <property type="match status" value="1"/>
</dbReference>
<dbReference type="SMART" id="SM00845">
    <property type="entry name" value="GatB_Yqey"/>
    <property type="match status" value="1"/>
</dbReference>
<keyword evidence="5 11" id="KW-0547">Nucleotide-binding</keyword>
<dbReference type="PANTHER" id="PTHR11659:SF0">
    <property type="entry name" value="GLUTAMYL-TRNA(GLN) AMIDOTRANSFERASE SUBUNIT B, MITOCHONDRIAL"/>
    <property type="match status" value="1"/>
</dbReference>
<dbReference type="EC" id="6.3.5.-" evidence="11"/>
<dbReference type="EMBL" id="JAJVKT010000020">
    <property type="protein sequence ID" value="MCE7510089.1"/>
    <property type="molecule type" value="Genomic_DNA"/>
</dbReference>
<evidence type="ECO:0000256" key="1">
    <source>
        <dbReference type="ARBA" id="ARBA00005306"/>
    </source>
</evidence>
<keyword evidence="4 11" id="KW-0436">Ligase</keyword>
<evidence type="ECO:0000256" key="11">
    <source>
        <dbReference type="HAMAP-Rule" id="MF_00121"/>
    </source>
</evidence>
<comment type="function">
    <text evidence="8 11">Allows the formation of correctly charged Asn-tRNA(Asn) or Gln-tRNA(Gln) through the transamidation of misacylated Asp-tRNA(Asn) or Glu-tRNA(Gln) in organisms which lack either or both of asparaginyl-tRNA or glutaminyl-tRNA synthetases. The reaction takes place in the presence of glutamine and ATP through an activated phospho-Asp-tRNA(Asn) or phospho-Glu-tRNA(Gln).</text>
</comment>
<name>A0A9Q3ZGY4_9GAMM</name>
<dbReference type="NCBIfam" id="TIGR00133">
    <property type="entry name" value="gatB"/>
    <property type="match status" value="1"/>
</dbReference>
<dbReference type="HAMAP" id="MF_00121">
    <property type="entry name" value="GatB"/>
    <property type="match status" value="1"/>
</dbReference>
<dbReference type="FunFam" id="1.10.10.410:FF:000001">
    <property type="entry name" value="Aspartyl/glutamyl-tRNA(Asn/Gln) amidotransferase subunit B"/>
    <property type="match status" value="1"/>
</dbReference>
<dbReference type="Gene3D" id="1.10.10.410">
    <property type="match status" value="1"/>
</dbReference>
<evidence type="ECO:0000256" key="5">
    <source>
        <dbReference type="ARBA" id="ARBA00022741"/>
    </source>
</evidence>
<evidence type="ECO:0000313" key="14">
    <source>
        <dbReference type="Proteomes" id="UP001107961"/>
    </source>
</evidence>
<dbReference type="InterPro" id="IPR018027">
    <property type="entry name" value="Asn/Gln_amidotransferase"/>
</dbReference>
<evidence type="ECO:0000256" key="2">
    <source>
        <dbReference type="ARBA" id="ARBA00011123"/>
    </source>
</evidence>
<dbReference type="AlphaFoldDB" id="A0A9Q3ZGY4"/>
<dbReference type="Proteomes" id="UP001107961">
    <property type="component" value="Unassembled WGS sequence"/>
</dbReference>
<comment type="catalytic activity">
    <reaction evidence="9 11">
        <text>L-aspartyl-tRNA(Asn) + L-glutamine + ATP + H2O = L-asparaginyl-tRNA(Asn) + L-glutamate + ADP + phosphate + 2 H(+)</text>
        <dbReference type="Rhea" id="RHEA:14513"/>
        <dbReference type="Rhea" id="RHEA-COMP:9674"/>
        <dbReference type="Rhea" id="RHEA-COMP:9677"/>
        <dbReference type="ChEBI" id="CHEBI:15377"/>
        <dbReference type="ChEBI" id="CHEBI:15378"/>
        <dbReference type="ChEBI" id="CHEBI:29985"/>
        <dbReference type="ChEBI" id="CHEBI:30616"/>
        <dbReference type="ChEBI" id="CHEBI:43474"/>
        <dbReference type="ChEBI" id="CHEBI:58359"/>
        <dbReference type="ChEBI" id="CHEBI:78515"/>
        <dbReference type="ChEBI" id="CHEBI:78516"/>
        <dbReference type="ChEBI" id="CHEBI:456216"/>
    </reaction>
</comment>
<dbReference type="InterPro" id="IPR042114">
    <property type="entry name" value="GatB_C_1"/>
</dbReference>
<evidence type="ECO:0000256" key="8">
    <source>
        <dbReference type="ARBA" id="ARBA00024799"/>
    </source>
</evidence>
<reference evidence="13" key="1">
    <citation type="submission" date="2022-01" db="EMBL/GenBank/DDBJ databases">
        <authorList>
            <person name="Karlyshev A.V."/>
            <person name="Jaspars M."/>
        </authorList>
    </citation>
    <scope>NUCLEOTIDE SEQUENCE</scope>
    <source>
        <strain evidence="13">AGSA3-2</strain>
    </source>
</reference>
<dbReference type="GO" id="GO:0070681">
    <property type="term" value="P:glutaminyl-tRNAGln biosynthesis via transamidation"/>
    <property type="evidence" value="ECO:0007669"/>
    <property type="project" value="TreeGrafter"/>
</dbReference>
<dbReference type="PROSITE" id="PS01234">
    <property type="entry name" value="GATB"/>
    <property type="match status" value="1"/>
</dbReference>
<feature type="domain" description="Asn/Gln amidotransferase" evidence="12">
    <location>
        <begin position="332"/>
        <end position="483"/>
    </location>
</feature>
<dbReference type="InterPro" id="IPR014746">
    <property type="entry name" value="Gln_synth/guanido_kin_cat_dom"/>
</dbReference>
<evidence type="ECO:0000259" key="12">
    <source>
        <dbReference type="SMART" id="SM00845"/>
    </source>
</evidence>
<dbReference type="SUPFAM" id="SSF89095">
    <property type="entry name" value="GatB/YqeY motif"/>
    <property type="match status" value="1"/>
</dbReference>
<dbReference type="NCBIfam" id="NF004012">
    <property type="entry name" value="PRK05477.1-2"/>
    <property type="match status" value="1"/>
</dbReference>
<dbReference type="Pfam" id="PF02934">
    <property type="entry name" value="GatB_N"/>
    <property type="match status" value="1"/>
</dbReference>
<dbReference type="InterPro" id="IPR006075">
    <property type="entry name" value="Asn/Gln-tRNA_Trfase_suB/E_cat"/>
</dbReference>
<dbReference type="InterPro" id="IPR017958">
    <property type="entry name" value="Gln-tRNA_amidoTrfase_suB_CS"/>
</dbReference>
<dbReference type="Gene3D" id="1.10.150.380">
    <property type="entry name" value="GatB domain, N-terminal subdomain"/>
    <property type="match status" value="1"/>
</dbReference>
<sequence>MSWETVIGLEVHVQLATASKLFSASSTRTGDEPNSNASLIDLAMPGTLPVVNREAIRHAIRFGLAIDAEIGRRSVFERKNYFYPDLPKGYQTTQLAEPIVGAGVVELQLEDGTRKTVRIHHAHLEEDAGKSLHEAFSDETGRAMTGIDLNRAGTPLIEIVSEPDMSNAEEAVAFARKLHAIVTSLGISDGDMSQGNMRFDVNISVRRPGEPLGTRTETKNLNSFRFMEKAIKLEVERQIDVLEDGGEVVQETRLYNGETNTARAMRSKEDANDYRYFPCPDLLPVLVSEEEINELRDALPELPDARKARFVETYALSEYDADLLSADLATAAYFEAAAKQGGDAKLAANWVMGELTARLNTDDIGIAQSPVSAGHLGELILRIKDGTISSKIAKQVFDACWAGEGSPDQIIESKGLKQMSDTGELEKIVDDIIANHPAQVEDYRGSDDAKRKKKIGFFVGQAMKATQGKANPQQLNQLLQQKLNG</sequence>
<protein>
    <recommendedName>
        <fullName evidence="3 11">Aspartyl/glutamyl-tRNA(Asn/Gln) amidotransferase subunit B</fullName>
        <shortName evidence="11">Asp/Glu-ADT subunit B</shortName>
        <ecNumber evidence="11">6.3.5.-</ecNumber>
    </recommendedName>
</protein>
<gene>
    <name evidence="11 13" type="primary">gatB</name>
    <name evidence="13" type="ORF">LZG35_15735</name>
</gene>
<dbReference type="InterPro" id="IPR004413">
    <property type="entry name" value="GatB"/>
</dbReference>
<comment type="similarity">
    <text evidence="1 11">Belongs to the GatB/GatE family. GatB subfamily.</text>
</comment>
<dbReference type="GO" id="GO:0050567">
    <property type="term" value="F:glutaminyl-tRNA synthase (glutamine-hydrolyzing) activity"/>
    <property type="evidence" value="ECO:0007669"/>
    <property type="project" value="UniProtKB-UniRule"/>
</dbReference>
<dbReference type="GO" id="GO:0006412">
    <property type="term" value="P:translation"/>
    <property type="evidence" value="ECO:0007669"/>
    <property type="project" value="UniProtKB-UniRule"/>
</dbReference>
<dbReference type="NCBIfam" id="NF004014">
    <property type="entry name" value="PRK05477.1-4"/>
    <property type="match status" value="1"/>
</dbReference>